<organism evidence="1 2">
    <name type="scientific">Paenibacillus alvei</name>
    <name type="common">Bacillus alvei</name>
    <dbReference type="NCBI Taxonomy" id="44250"/>
    <lineage>
        <taxon>Bacteria</taxon>
        <taxon>Bacillati</taxon>
        <taxon>Bacillota</taxon>
        <taxon>Bacilli</taxon>
        <taxon>Bacillales</taxon>
        <taxon>Paenibacillaceae</taxon>
        <taxon>Paenibacillus</taxon>
    </lineage>
</organism>
<protein>
    <recommendedName>
        <fullName evidence="3">Zinc ribbon domain-containing protein</fullName>
    </recommendedName>
</protein>
<proteinExistence type="predicted"/>
<feature type="non-terminal residue" evidence="1">
    <location>
        <position position="1"/>
    </location>
</feature>
<sequence length="66" mass="7230">VDSAGWPLYAGLYASVELMKSKDNQNKNETSVTTEVSRICPTGCDFKPIEADDRFCGKCGSKLILQ</sequence>
<comment type="caution">
    <text evidence="1">The sequence shown here is derived from an EMBL/GenBank/DDBJ whole genome shotgun (WGS) entry which is preliminary data.</text>
</comment>
<dbReference type="EMBL" id="JAMDNP010000126">
    <property type="protein sequence ID" value="MCY9764838.1"/>
    <property type="molecule type" value="Genomic_DNA"/>
</dbReference>
<evidence type="ECO:0000313" key="2">
    <source>
        <dbReference type="Proteomes" id="UP001527181"/>
    </source>
</evidence>
<reference evidence="1 2" key="1">
    <citation type="submission" date="2022-05" db="EMBL/GenBank/DDBJ databases">
        <title>Genome Sequencing of Bee-Associated Microbes.</title>
        <authorList>
            <person name="Dunlap C."/>
        </authorList>
    </citation>
    <scope>NUCLEOTIDE SEQUENCE [LARGE SCALE GENOMIC DNA]</scope>
    <source>
        <strain evidence="1 2">NRRL B-04010</strain>
    </source>
</reference>
<name>A0ABT4H789_PAEAL</name>
<gene>
    <name evidence="1" type="ORF">M5X12_30555</name>
</gene>
<accession>A0ABT4H789</accession>
<keyword evidence="2" id="KW-1185">Reference proteome</keyword>
<evidence type="ECO:0008006" key="3">
    <source>
        <dbReference type="Google" id="ProtNLM"/>
    </source>
</evidence>
<dbReference type="Proteomes" id="UP001527181">
    <property type="component" value="Unassembled WGS sequence"/>
</dbReference>
<evidence type="ECO:0000313" key="1">
    <source>
        <dbReference type="EMBL" id="MCY9764838.1"/>
    </source>
</evidence>